<evidence type="ECO:0000256" key="2">
    <source>
        <dbReference type="ARBA" id="ARBA00022737"/>
    </source>
</evidence>
<evidence type="ECO:0000256" key="1">
    <source>
        <dbReference type="ARBA" id="ARBA00022729"/>
    </source>
</evidence>
<dbReference type="Proteomes" id="UP001207654">
    <property type="component" value="Unassembled WGS sequence"/>
</dbReference>
<dbReference type="PROSITE" id="PS51470">
    <property type="entry name" value="FG_GAP"/>
    <property type="match status" value="2"/>
</dbReference>
<protein>
    <submittedName>
        <fullName evidence="5">VCBS repeat-containing protein</fullName>
    </submittedName>
</protein>
<keyword evidence="6" id="KW-1185">Reference proteome</keyword>
<accession>A0ABT3ZYG3</accession>
<dbReference type="InterPro" id="IPR013519">
    <property type="entry name" value="Int_alpha_beta-p"/>
</dbReference>
<dbReference type="SUPFAM" id="SSF69318">
    <property type="entry name" value="Integrin alpha N-terminal domain"/>
    <property type="match status" value="2"/>
</dbReference>
<evidence type="ECO:0000256" key="4">
    <source>
        <dbReference type="ARBA" id="ARBA00023180"/>
    </source>
</evidence>
<keyword evidence="1" id="KW-0732">Signal</keyword>
<dbReference type="RefSeq" id="WP_267533414.1">
    <property type="nucleotide sequence ID" value="NZ_JAPNKA010000001.1"/>
</dbReference>
<proteinExistence type="predicted"/>
<reference evidence="5 6" key="1">
    <citation type="submission" date="2022-11" db="EMBL/GenBank/DDBJ databases">
        <title>Minimal conservation of predation-associated metabolite biosynthetic gene clusters underscores biosynthetic potential of Myxococcota including descriptions for ten novel species: Archangium lansinium sp. nov., Myxococcus landrumus sp. nov., Nannocystis bai.</title>
        <authorList>
            <person name="Ahearne A."/>
            <person name="Stevens C."/>
            <person name="Phillips K."/>
        </authorList>
    </citation>
    <scope>NUCLEOTIDE SEQUENCE [LARGE SCALE GENOMIC DNA]</scope>
    <source>
        <strain evidence="5 6">MIWBW</strain>
    </source>
</reference>
<dbReference type="PANTHER" id="PTHR23221:SF7">
    <property type="entry name" value="PHOSPHATIDYLINOSITOL-GLYCAN-SPECIFIC PHOSPHOLIPASE D"/>
    <property type="match status" value="1"/>
</dbReference>
<name>A0ABT3ZYG3_9BACT</name>
<keyword evidence="2" id="KW-0677">Repeat</keyword>
<dbReference type="InterPro" id="IPR013517">
    <property type="entry name" value="FG-GAP"/>
</dbReference>
<dbReference type="PROSITE" id="PS51257">
    <property type="entry name" value="PROKAR_LIPOPROTEIN"/>
    <property type="match status" value="1"/>
</dbReference>
<keyword evidence="3" id="KW-0378">Hydrolase</keyword>
<sequence>MSRVFRTSLVLALLSTACEPEEKPPEQPVAVDPCAGLQPLALSASPTRTRVKEPVTLTATGGSGHYRYLVEPGGSSGEMRGSRFIAGLTPSVDTLAVEDMRCPGDARTQVEVVAAFDVAPARATLKPGTTFQVQVTGQMGAPVFTLDRSDANSTVTPSGQYTAGTGTGVDLVRVRDSRTGDEALLQFEVRTDAVLRGDPERLAVPAGSSVQLLTVGGSDRIAWTKVSGPGSVEGGRFSAEQGATGAAVLEGTDPFTKQKTTVSVRVLDELTRATQPHGQVTDTAAVVTADFDGDGVADVAVGRPESDLNRPQGGVVFIFKGSTAGLPAQPTWVLTGETDTARFGDGLVAGDIDKDGKAELVVSSPGADVTIDSSGAVYLYRFGTNGPERIRPPLAGLGRGAFGTGVALEDVDGDGDLDLLAGSPAGDLAATNQISTRGVVDIFQLTPGQPIPDLPSIRLGGSDISVSGAIEQRSRTGIGQAVVVADLNGDGRPDLAALGKTSRYRADGSSLGVVQPAVSVFFARAEGTRFRATPDVFVLPTNASDGNEGSWRLGAIPGDGTRPPLLMVLLDRADSPDLRTSNGLNFMTDAGGALLFDVSTYAPTGDPASTPAQVLLANAYARFYGDAASIVAGRSWALADVDGTPGVELLLGAPYASIPSGTTSLRYGGKVLVYPLTGLARGTALNRPPSFLPGLAKSDAFGVGIAPWTLPGTSGLVVFAGRASAPDGRAFTGRVDGFVKAGESLAQWTRSSYLVPAKPSVERFGEAVAVGRGKDGAVVALVGSPGFAGPGVNADGNDLSAGRAWTYGAAGGAGTLVAEGTNSPLYNGRTVGADVAFSDFNGDGKADLVMGASGFTIPRTASNVSELGNAYQVVRTQCLPTGSTDLQAGGVLVSLAQEDGSYKAAYRLWAIGNITENCPSGSTCTRAGIGRGVVGGFDFNGDGLQDIGALRNSGFELFLGRAPDDATLAKRTMACDPVYSSPYFVTSTTAQTTSVPVSLGDLNADGCDEVAWRYSDGSQRSGVAVLFGFDAGGTRCGGRTAAKLVRLAADPEVGMNYMGLGLAVARVGRVLGKTGPDYLAVSATNVPYNGVTQPAVLLFDTAKLKDAWLGSGGKDVVGAMESAVIPQIVVHRSRAVGFGTALAGGVDLTGDGVPELVVSAPGASVASDGGGAVFVYAGGPGATGALTPMLTLTGDVTERAGFGNDLALMAGSGSSPPTLVVGAPLSYRTGTQNGTAFVVPLGF</sequence>
<keyword evidence="4" id="KW-0325">Glycoprotein</keyword>
<evidence type="ECO:0000313" key="5">
    <source>
        <dbReference type="EMBL" id="MCY1074448.1"/>
    </source>
</evidence>
<evidence type="ECO:0000313" key="6">
    <source>
        <dbReference type="Proteomes" id="UP001207654"/>
    </source>
</evidence>
<dbReference type="SMART" id="SM00191">
    <property type="entry name" value="Int_alpha"/>
    <property type="match status" value="8"/>
</dbReference>
<dbReference type="InterPro" id="IPR028994">
    <property type="entry name" value="Integrin_alpha_N"/>
</dbReference>
<comment type="caution">
    <text evidence="5">The sequence shown here is derived from an EMBL/GenBank/DDBJ whole genome shotgun (WGS) entry which is preliminary data.</text>
</comment>
<dbReference type="EMBL" id="JAPNKA010000001">
    <property type="protein sequence ID" value="MCY1074448.1"/>
    <property type="molecule type" value="Genomic_DNA"/>
</dbReference>
<dbReference type="PANTHER" id="PTHR23221">
    <property type="entry name" value="GLYCOSYLPHOSPHATIDYLINOSITOL PHOSPHOLIPASE D"/>
    <property type="match status" value="1"/>
</dbReference>
<dbReference type="Pfam" id="PF01839">
    <property type="entry name" value="FG-GAP"/>
    <property type="match status" value="5"/>
</dbReference>
<gene>
    <name evidence="5" type="ORF">OV287_08105</name>
</gene>
<evidence type="ECO:0000256" key="3">
    <source>
        <dbReference type="ARBA" id="ARBA00022801"/>
    </source>
</evidence>
<organism evidence="5 6">
    <name type="scientific">Archangium lansingense</name>
    <dbReference type="NCBI Taxonomy" id="2995310"/>
    <lineage>
        <taxon>Bacteria</taxon>
        <taxon>Pseudomonadati</taxon>
        <taxon>Myxococcota</taxon>
        <taxon>Myxococcia</taxon>
        <taxon>Myxococcales</taxon>
        <taxon>Cystobacterineae</taxon>
        <taxon>Archangiaceae</taxon>
        <taxon>Archangium</taxon>
    </lineage>
</organism>
<dbReference type="Gene3D" id="2.130.10.130">
    <property type="entry name" value="Integrin alpha, N-terminal"/>
    <property type="match status" value="4"/>
</dbReference>